<dbReference type="CDD" id="cd11534">
    <property type="entry name" value="NTP-PPase_HisIE_like"/>
    <property type="match status" value="1"/>
</dbReference>
<keyword evidence="8" id="KW-0368">Histidine biosynthesis</keyword>
<evidence type="ECO:0000256" key="5">
    <source>
        <dbReference type="ARBA" id="ARBA00022741"/>
    </source>
</evidence>
<evidence type="ECO:0000256" key="8">
    <source>
        <dbReference type="ARBA" id="ARBA00023102"/>
    </source>
</evidence>
<dbReference type="InterPro" id="IPR008179">
    <property type="entry name" value="HisE"/>
</dbReference>
<dbReference type="EC" id="3.6.1.31" evidence="3"/>
<dbReference type="NCBIfam" id="TIGR03188">
    <property type="entry name" value="histidine_hisI"/>
    <property type="match status" value="1"/>
</dbReference>
<organism evidence="9 10">
    <name type="scientific">Ornithobacterium rhinotracheale</name>
    <dbReference type="NCBI Taxonomy" id="28251"/>
    <lineage>
        <taxon>Bacteria</taxon>
        <taxon>Pseudomonadati</taxon>
        <taxon>Bacteroidota</taxon>
        <taxon>Flavobacteriia</taxon>
        <taxon>Flavobacteriales</taxon>
        <taxon>Weeksellaceae</taxon>
        <taxon>Ornithobacterium</taxon>
    </lineage>
</organism>
<dbReference type="Proteomes" id="UP000287701">
    <property type="component" value="Chromosome"/>
</dbReference>
<accession>A0A410JSF6</accession>
<dbReference type="AlphaFoldDB" id="A0A410JSF6"/>
<dbReference type="Gene3D" id="1.10.287.1080">
    <property type="entry name" value="MazG-like"/>
    <property type="match status" value="1"/>
</dbReference>
<keyword evidence="5" id="KW-0547">Nucleotide-binding</keyword>
<dbReference type="SUPFAM" id="SSF101386">
    <property type="entry name" value="all-alpha NTP pyrophosphatases"/>
    <property type="match status" value="1"/>
</dbReference>
<dbReference type="InterPro" id="IPR021130">
    <property type="entry name" value="PRib-ATP_PPHydrolase-like"/>
</dbReference>
<evidence type="ECO:0000256" key="4">
    <source>
        <dbReference type="ARBA" id="ARBA00022605"/>
    </source>
</evidence>
<dbReference type="GO" id="GO:0005524">
    <property type="term" value="F:ATP binding"/>
    <property type="evidence" value="ECO:0007669"/>
    <property type="project" value="UniProtKB-KW"/>
</dbReference>
<gene>
    <name evidence="9" type="primary">hisE</name>
    <name evidence="9" type="ORF">EQP59_06930</name>
</gene>
<evidence type="ECO:0000256" key="1">
    <source>
        <dbReference type="ARBA" id="ARBA00001460"/>
    </source>
</evidence>
<dbReference type="EMBL" id="CP035107">
    <property type="protein sequence ID" value="QAR31083.1"/>
    <property type="molecule type" value="Genomic_DNA"/>
</dbReference>
<evidence type="ECO:0000256" key="7">
    <source>
        <dbReference type="ARBA" id="ARBA00022840"/>
    </source>
</evidence>
<dbReference type="PANTHER" id="PTHR42945">
    <property type="entry name" value="HISTIDINE BIOSYNTHESIS BIFUNCTIONAL PROTEIN"/>
    <property type="match status" value="1"/>
</dbReference>
<comment type="pathway">
    <text evidence="2">Amino-acid biosynthesis; L-histidine biosynthesis; L-histidine from 5-phospho-alpha-D-ribose 1-diphosphate: step 2/9.</text>
</comment>
<dbReference type="OrthoDB" id="9795769at2"/>
<protein>
    <recommendedName>
        <fullName evidence="3">phosphoribosyl-ATP diphosphatase</fullName>
        <ecNumber evidence="3">3.6.1.31</ecNumber>
    </recommendedName>
</protein>
<dbReference type="GO" id="GO:0000105">
    <property type="term" value="P:L-histidine biosynthetic process"/>
    <property type="evidence" value="ECO:0007669"/>
    <property type="project" value="UniProtKB-UniPathway"/>
</dbReference>
<dbReference type="UniPathway" id="UPA00031">
    <property type="reaction ID" value="UER00007"/>
</dbReference>
<evidence type="ECO:0000256" key="2">
    <source>
        <dbReference type="ARBA" id="ARBA00005204"/>
    </source>
</evidence>
<evidence type="ECO:0000256" key="3">
    <source>
        <dbReference type="ARBA" id="ARBA00012414"/>
    </source>
</evidence>
<dbReference type="Pfam" id="PF01503">
    <property type="entry name" value="PRA-PH"/>
    <property type="match status" value="1"/>
</dbReference>
<dbReference type="GO" id="GO:0004636">
    <property type="term" value="F:phosphoribosyl-ATP diphosphatase activity"/>
    <property type="evidence" value="ECO:0007669"/>
    <property type="project" value="UniProtKB-EC"/>
</dbReference>
<evidence type="ECO:0000313" key="10">
    <source>
        <dbReference type="Proteomes" id="UP000287701"/>
    </source>
</evidence>
<name>A0A410JSF6_ORNRH</name>
<dbReference type="RefSeq" id="WP_128501533.1">
    <property type="nucleotide sequence ID" value="NZ_CP035107.1"/>
</dbReference>
<reference evidence="9 10" key="1">
    <citation type="submission" date="2019-01" db="EMBL/GenBank/DDBJ databases">
        <title>Whole Genome of Ornithobacterium rhinotracheale FARPER-174b.</title>
        <authorList>
            <person name="Tataje-Lavanda L.A."/>
            <person name="Montalvan A."/>
            <person name="Montesinos R."/>
            <person name="Zimic M."/>
            <person name="Fernandez-Sanchez M."/>
            <person name="Fernandez-Diaz M."/>
        </authorList>
    </citation>
    <scope>NUCLEOTIDE SEQUENCE [LARGE SCALE GENOMIC DNA]</scope>
    <source>
        <strain evidence="9 10">FARPER-174b</strain>
    </source>
</reference>
<keyword evidence="7" id="KW-0067">ATP-binding</keyword>
<comment type="catalytic activity">
    <reaction evidence="1">
        <text>1-(5-phospho-beta-D-ribosyl)-ATP + H2O = 1-(5-phospho-beta-D-ribosyl)-5'-AMP + diphosphate + H(+)</text>
        <dbReference type="Rhea" id="RHEA:22828"/>
        <dbReference type="ChEBI" id="CHEBI:15377"/>
        <dbReference type="ChEBI" id="CHEBI:15378"/>
        <dbReference type="ChEBI" id="CHEBI:33019"/>
        <dbReference type="ChEBI" id="CHEBI:59457"/>
        <dbReference type="ChEBI" id="CHEBI:73183"/>
        <dbReference type="EC" id="3.6.1.31"/>
    </reaction>
</comment>
<evidence type="ECO:0000256" key="6">
    <source>
        <dbReference type="ARBA" id="ARBA00022801"/>
    </source>
</evidence>
<proteinExistence type="predicted"/>
<dbReference type="PANTHER" id="PTHR42945:SF1">
    <property type="entry name" value="HISTIDINE BIOSYNTHESIS BIFUNCTIONAL PROTEIN HIS7"/>
    <property type="match status" value="1"/>
</dbReference>
<sequence length="103" mass="12055">MPKKFPFLKRFERKIEEAKSLDKNSRLARKLSLGPYQLAKKMGEESVEMVIASGKECDKDFLEEAADVFYYYMLALHDRGYALKDVLLILKDRDKNGKKDKVY</sequence>
<evidence type="ECO:0000313" key="9">
    <source>
        <dbReference type="EMBL" id="QAR31083.1"/>
    </source>
</evidence>
<keyword evidence="6 9" id="KW-0378">Hydrolase</keyword>
<keyword evidence="4" id="KW-0028">Amino-acid biosynthesis</keyword>